<accession>A0A845GFS3</accession>
<evidence type="ECO:0000313" key="3">
    <source>
        <dbReference type="Proteomes" id="UP000447355"/>
    </source>
</evidence>
<evidence type="ECO:0000256" key="1">
    <source>
        <dbReference type="SAM" id="MobiDB-lite"/>
    </source>
</evidence>
<organism evidence="2 3">
    <name type="scientific">Duganella vulcania</name>
    <dbReference type="NCBI Taxonomy" id="2692166"/>
    <lineage>
        <taxon>Bacteria</taxon>
        <taxon>Pseudomonadati</taxon>
        <taxon>Pseudomonadota</taxon>
        <taxon>Betaproteobacteria</taxon>
        <taxon>Burkholderiales</taxon>
        <taxon>Oxalobacteraceae</taxon>
        <taxon>Telluria group</taxon>
        <taxon>Duganella</taxon>
    </lineage>
</organism>
<gene>
    <name evidence="2" type="ORF">GTP90_00025</name>
</gene>
<feature type="region of interest" description="Disordered" evidence="1">
    <location>
        <begin position="58"/>
        <end position="85"/>
    </location>
</feature>
<dbReference type="Proteomes" id="UP000447355">
    <property type="component" value="Unassembled WGS sequence"/>
</dbReference>
<dbReference type="AlphaFoldDB" id="A0A845GFS3"/>
<comment type="caution">
    <text evidence="2">The sequence shown here is derived from an EMBL/GenBank/DDBJ whole genome shotgun (WGS) entry which is preliminary data.</text>
</comment>
<evidence type="ECO:0000313" key="2">
    <source>
        <dbReference type="EMBL" id="MYM92242.1"/>
    </source>
</evidence>
<reference evidence="2" key="1">
    <citation type="submission" date="2019-12" db="EMBL/GenBank/DDBJ databases">
        <title>Novel species isolated from a subtropical stream in China.</title>
        <authorList>
            <person name="Lu H."/>
        </authorList>
    </citation>
    <scope>NUCLEOTIDE SEQUENCE [LARGE SCALE GENOMIC DNA]</scope>
    <source>
        <strain evidence="2">FT81W</strain>
    </source>
</reference>
<dbReference type="RefSeq" id="WP_161081528.1">
    <property type="nucleotide sequence ID" value="NZ_WWCX01000001.1"/>
</dbReference>
<protein>
    <submittedName>
        <fullName evidence="2">Uncharacterized protein</fullName>
    </submittedName>
</protein>
<feature type="compositionally biased region" description="Basic residues" evidence="1">
    <location>
        <begin position="72"/>
        <end position="85"/>
    </location>
</feature>
<dbReference type="EMBL" id="WWCX01000001">
    <property type="protein sequence ID" value="MYM92242.1"/>
    <property type="molecule type" value="Genomic_DNA"/>
</dbReference>
<sequence length="85" mass="9093">MKIRSMGRAVLMRAWSAQLEKPYGIRAAENPSRYGNSESRAYCGLDDSQAAAIAGFPATAGAPEPAPAMPARRIKRATRSRTGKA</sequence>
<name>A0A845GFS3_9BURK</name>
<proteinExistence type="predicted"/>